<evidence type="ECO:0000313" key="3">
    <source>
        <dbReference type="Proteomes" id="UP000321816"/>
    </source>
</evidence>
<dbReference type="OrthoDB" id="357294at2"/>
<keyword evidence="3" id="KW-1185">Reference proteome</keyword>
<name>A0A5C7FCL5_9BACI</name>
<proteinExistence type="predicted"/>
<dbReference type="InterPro" id="IPR032675">
    <property type="entry name" value="LRR_dom_sf"/>
</dbReference>
<accession>A0A5C7FCL5</accession>
<evidence type="ECO:0000256" key="1">
    <source>
        <dbReference type="SAM" id="SignalP"/>
    </source>
</evidence>
<dbReference type="KEGG" id="ahal:FTX54_005320"/>
<dbReference type="CDD" id="cd14789">
    <property type="entry name" value="Tiki"/>
    <property type="match status" value="1"/>
</dbReference>
<dbReference type="PANTHER" id="PTHR40590:SF1">
    <property type="entry name" value="CYTOPLASMIC PROTEIN"/>
    <property type="match status" value="1"/>
</dbReference>
<organism evidence="2 3">
    <name type="scientific">Alkalicoccus halolimnae</name>
    <dbReference type="NCBI Taxonomy" id="1667239"/>
    <lineage>
        <taxon>Bacteria</taxon>
        <taxon>Bacillati</taxon>
        <taxon>Bacillota</taxon>
        <taxon>Bacilli</taxon>
        <taxon>Bacillales</taxon>
        <taxon>Bacillaceae</taxon>
        <taxon>Alkalicoccus</taxon>
    </lineage>
</organism>
<feature type="chain" id="PRO_5044096836" evidence="1">
    <location>
        <begin position="25"/>
        <end position="412"/>
    </location>
</feature>
<reference evidence="2 3" key="1">
    <citation type="submission" date="2024-01" db="EMBL/GenBank/DDBJ databases">
        <title>Complete Genome Sequence of Alkalicoccus halolimnae BZ-SZ-XJ29T, a Moderately Halophilic Bacterium Isolated from a Salt Lake.</title>
        <authorList>
            <person name="Zhao B."/>
        </authorList>
    </citation>
    <scope>NUCLEOTIDE SEQUENCE [LARGE SCALE GENOMIC DNA]</scope>
    <source>
        <strain evidence="2 3">BZ-SZ-XJ29</strain>
    </source>
</reference>
<dbReference type="Pfam" id="PF01963">
    <property type="entry name" value="TraB_PrgY_gumN"/>
    <property type="match status" value="1"/>
</dbReference>
<dbReference type="RefSeq" id="WP_147804035.1">
    <property type="nucleotide sequence ID" value="NZ_CP144914.1"/>
</dbReference>
<protein>
    <submittedName>
        <fullName evidence="2">TraB/GumN family protein</fullName>
    </submittedName>
</protein>
<dbReference type="InterPro" id="IPR047111">
    <property type="entry name" value="YbaP-like"/>
</dbReference>
<dbReference type="Gene3D" id="3.80.10.10">
    <property type="entry name" value="Ribonuclease Inhibitor"/>
    <property type="match status" value="1"/>
</dbReference>
<dbReference type="Proteomes" id="UP000321816">
    <property type="component" value="Chromosome"/>
</dbReference>
<dbReference type="EMBL" id="CP144914">
    <property type="protein sequence ID" value="WWD80984.1"/>
    <property type="molecule type" value="Genomic_DNA"/>
</dbReference>
<evidence type="ECO:0000313" key="2">
    <source>
        <dbReference type="EMBL" id="WWD80984.1"/>
    </source>
</evidence>
<feature type="signal peptide" evidence="1">
    <location>
        <begin position="1"/>
        <end position="24"/>
    </location>
</feature>
<dbReference type="PANTHER" id="PTHR40590">
    <property type="entry name" value="CYTOPLASMIC PROTEIN-RELATED"/>
    <property type="match status" value="1"/>
</dbReference>
<dbReference type="InterPro" id="IPR002816">
    <property type="entry name" value="TraB/PrgY/GumN_fam"/>
</dbReference>
<sequence length="412" mass="46592">MLTIRSSFYCISLLLLLISGCSDEPPVFEDAALEKAVLENVPAENPENISQESMNSLTVLSSEYPVTSLNGIESFSALEKLHLPEAEIENASALLELEHINEINIGSVMLDQAQQDSSIEVLLELKNKGVNTAVPSFHYSDNLHEGPSEGILYEITHDGNTMYLFGSIHAGTEDFYPLRSKVENAYKEADQLAVEYDITVEEPPELEEAWMESLYDGEFSLYEEMEEDSAKELKNLLSRNHIDSSVLANADPWLVSLIISDLALEKSSFTPEYGVDLYFLEKSHTRNLSVISLETPSDQLRYMDEQPFDEQLTDLEKQIETLDTYEEDLNILSEAWKKGDIDFFRFLRTFDEQTEHLGMDERDEMMAEKLANLLNENGSFTTFVVVGSLHLAGENSIPSLLEEEGFKVQRHD</sequence>
<dbReference type="PROSITE" id="PS51257">
    <property type="entry name" value="PROKAR_LIPOPROTEIN"/>
    <property type="match status" value="1"/>
</dbReference>
<dbReference type="AlphaFoldDB" id="A0A5C7FCL5"/>
<gene>
    <name evidence="2" type="ORF">FTX54_005320</name>
</gene>
<keyword evidence="1" id="KW-0732">Signal</keyword>